<evidence type="ECO:0000313" key="1">
    <source>
        <dbReference type="EMBL" id="KAH3883039.1"/>
    </source>
</evidence>
<organism evidence="1 2">
    <name type="scientific">Dreissena polymorpha</name>
    <name type="common">Zebra mussel</name>
    <name type="synonym">Mytilus polymorpha</name>
    <dbReference type="NCBI Taxonomy" id="45954"/>
    <lineage>
        <taxon>Eukaryota</taxon>
        <taxon>Metazoa</taxon>
        <taxon>Spiralia</taxon>
        <taxon>Lophotrochozoa</taxon>
        <taxon>Mollusca</taxon>
        <taxon>Bivalvia</taxon>
        <taxon>Autobranchia</taxon>
        <taxon>Heteroconchia</taxon>
        <taxon>Euheterodonta</taxon>
        <taxon>Imparidentia</taxon>
        <taxon>Neoheterodontei</taxon>
        <taxon>Myida</taxon>
        <taxon>Dreissenoidea</taxon>
        <taxon>Dreissenidae</taxon>
        <taxon>Dreissena</taxon>
    </lineage>
</organism>
<dbReference type="EMBL" id="JAIWYP010000001">
    <property type="protein sequence ID" value="KAH3883039.1"/>
    <property type="molecule type" value="Genomic_DNA"/>
</dbReference>
<proteinExistence type="predicted"/>
<sequence>MAALVVGAYALVKKILSCDDDDDDLLARLRGCLRSVNARVFTNQMWTDGRQTKTNPKTSPDQSAIFQLLREINKTNALTKFHDDWKTAPPPWRPSLKALKSHVIQLTGTIFVLNYPKNVTSRVFTCFHYILIEKNSPSTSGHVFSPIGTIFKLVRDINKTNALTNFHDDRTKTVPSRVFTNKC</sequence>
<keyword evidence="2" id="KW-1185">Reference proteome</keyword>
<accession>A0A9D4MWG5</accession>
<protein>
    <submittedName>
        <fullName evidence="1">Uncharacterized protein</fullName>
    </submittedName>
</protein>
<dbReference type="AlphaFoldDB" id="A0A9D4MWG5"/>
<dbReference type="Proteomes" id="UP000828390">
    <property type="component" value="Unassembled WGS sequence"/>
</dbReference>
<evidence type="ECO:0000313" key="2">
    <source>
        <dbReference type="Proteomes" id="UP000828390"/>
    </source>
</evidence>
<comment type="caution">
    <text evidence="1">The sequence shown here is derived from an EMBL/GenBank/DDBJ whole genome shotgun (WGS) entry which is preliminary data.</text>
</comment>
<reference evidence="1" key="1">
    <citation type="journal article" date="2019" name="bioRxiv">
        <title>The Genome of the Zebra Mussel, Dreissena polymorpha: A Resource for Invasive Species Research.</title>
        <authorList>
            <person name="McCartney M.A."/>
            <person name="Auch B."/>
            <person name="Kono T."/>
            <person name="Mallez S."/>
            <person name="Zhang Y."/>
            <person name="Obille A."/>
            <person name="Becker A."/>
            <person name="Abrahante J.E."/>
            <person name="Garbe J."/>
            <person name="Badalamenti J.P."/>
            <person name="Herman A."/>
            <person name="Mangelson H."/>
            <person name="Liachko I."/>
            <person name="Sullivan S."/>
            <person name="Sone E.D."/>
            <person name="Koren S."/>
            <person name="Silverstein K.A.T."/>
            <person name="Beckman K.B."/>
            <person name="Gohl D.M."/>
        </authorList>
    </citation>
    <scope>NUCLEOTIDE SEQUENCE</scope>
    <source>
        <strain evidence="1">Duluth1</strain>
        <tissue evidence="1">Whole animal</tissue>
    </source>
</reference>
<gene>
    <name evidence="1" type="ORF">DPMN_006987</name>
</gene>
<reference evidence="1" key="2">
    <citation type="submission" date="2020-11" db="EMBL/GenBank/DDBJ databases">
        <authorList>
            <person name="McCartney M.A."/>
            <person name="Auch B."/>
            <person name="Kono T."/>
            <person name="Mallez S."/>
            <person name="Becker A."/>
            <person name="Gohl D.M."/>
            <person name="Silverstein K.A.T."/>
            <person name="Koren S."/>
            <person name="Bechman K.B."/>
            <person name="Herman A."/>
            <person name="Abrahante J.E."/>
            <person name="Garbe J."/>
        </authorList>
    </citation>
    <scope>NUCLEOTIDE SEQUENCE</scope>
    <source>
        <strain evidence="1">Duluth1</strain>
        <tissue evidence="1">Whole animal</tissue>
    </source>
</reference>
<name>A0A9D4MWG5_DREPO</name>